<dbReference type="InterPro" id="IPR007393">
    <property type="entry name" value="YlxR_dom"/>
</dbReference>
<sequence length="91" mass="10271">MNPRTCIGCRQRADATELVRFVADQTAPAVVLADPHRRRQGRGCHLHPSWKCYEQAVRRRAFVRALRLSAPVDLARVEQALVALAVDEQPK</sequence>
<name>A0A7L4YTM9_9ACTN</name>
<dbReference type="OrthoDB" id="5244965at2"/>
<dbReference type="KEGG" id="eke:EK0264_17410"/>
<dbReference type="InterPro" id="IPR037465">
    <property type="entry name" value="YlxR"/>
</dbReference>
<evidence type="ECO:0000313" key="3">
    <source>
        <dbReference type="Proteomes" id="UP000463857"/>
    </source>
</evidence>
<dbReference type="AlphaFoldDB" id="A0A7L4YTM9"/>
<dbReference type="Gene3D" id="3.30.1230.10">
    <property type="entry name" value="YlxR-like"/>
    <property type="match status" value="1"/>
</dbReference>
<evidence type="ECO:0000259" key="1">
    <source>
        <dbReference type="Pfam" id="PF04296"/>
    </source>
</evidence>
<dbReference type="PANTHER" id="PTHR34215:SF1">
    <property type="entry name" value="YLXR DOMAIN-CONTAINING PROTEIN"/>
    <property type="match status" value="1"/>
</dbReference>
<dbReference type="Proteomes" id="UP000463857">
    <property type="component" value="Chromosome"/>
</dbReference>
<dbReference type="InParanoid" id="A0A7L4YTM9"/>
<keyword evidence="3" id="KW-1185">Reference proteome</keyword>
<gene>
    <name evidence="2" type="ORF">EK0264_17410</name>
</gene>
<proteinExistence type="predicted"/>
<feature type="domain" description="YlxR" evidence="1">
    <location>
        <begin position="4"/>
        <end position="72"/>
    </location>
</feature>
<reference evidence="2 3" key="1">
    <citation type="journal article" date="2018" name="Int. J. Syst. Evol. Microbiol.">
        <title>Epidermidibacterium keratini gen. nov., sp. nov., a member of the family Sporichthyaceae, isolated from keratin epidermis.</title>
        <authorList>
            <person name="Lee D.G."/>
            <person name="Trujillo M.E."/>
            <person name="Kang S."/>
            <person name="Nam J.J."/>
            <person name="Kim Y.J."/>
        </authorList>
    </citation>
    <scope>NUCLEOTIDE SEQUENCE [LARGE SCALE GENOMIC DNA]</scope>
    <source>
        <strain evidence="2 3">EPI-7</strain>
    </source>
</reference>
<protein>
    <submittedName>
        <fullName evidence="2">DUF448 domain-containing protein</fullName>
    </submittedName>
</protein>
<organism evidence="2 3">
    <name type="scientific">Epidermidibacterium keratini</name>
    <dbReference type="NCBI Taxonomy" id="1891644"/>
    <lineage>
        <taxon>Bacteria</taxon>
        <taxon>Bacillati</taxon>
        <taxon>Actinomycetota</taxon>
        <taxon>Actinomycetes</taxon>
        <taxon>Sporichthyales</taxon>
        <taxon>Sporichthyaceae</taxon>
        <taxon>Epidermidibacterium</taxon>
    </lineage>
</organism>
<dbReference type="InterPro" id="IPR035931">
    <property type="entry name" value="YlxR-like_sf"/>
</dbReference>
<dbReference type="PANTHER" id="PTHR34215">
    <property type="entry name" value="BLL0784 PROTEIN"/>
    <property type="match status" value="1"/>
</dbReference>
<dbReference type="RefSeq" id="WP_159547640.1">
    <property type="nucleotide sequence ID" value="NZ_CP047156.1"/>
</dbReference>
<dbReference type="EMBL" id="CP047156">
    <property type="protein sequence ID" value="QHC02526.1"/>
    <property type="molecule type" value="Genomic_DNA"/>
</dbReference>
<dbReference type="SUPFAM" id="SSF64376">
    <property type="entry name" value="YlxR-like"/>
    <property type="match status" value="1"/>
</dbReference>
<evidence type="ECO:0000313" key="2">
    <source>
        <dbReference type="EMBL" id="QHC02526.1"/>
    </source>
</evidence>
<dbReference type="Pfam" id="PF04296">
    <property type="entry name" value="YlxR"/>
    <property type="match status" value="1"/>
</dbReference>
<accession>A0A7L4YTM9</accession>